<dbReference type="PIRSF" id="PIRSF037647">
    <property type="entry name" value="Dynein_regulator_Lis1"/>
    <property type="match status" value="1"/>
</dbReference>
<keyword evidence="1 11" id="KW-0813">Transport</keyword>
<dbReference type="GO" id="GO:1990234">
    <property type="term" value="C:transferase complex"/>
    <property type="evidence" value="ECO:0007669"/>
    <property type="project" value="UniProtKB-ARBA"/>
</dbReference>
<evidence type="ECO:0000256" key="1">
    <source>
        <dbReference type="ARBA" id="ARBA00022448"/>
    </source>
</evidence>
<keyword evidence="14" id="KW-1185">Reference proteome</keyword>
<reference evidence="13 14" key="1">
    <citation type="submission" date="2016-01" db="EMBL/GenBank/DDBJ databases">
        <title>Genome sequence of the yeast Holleya sinecauda.</title>
        <authorList>
            <person name="Dietrich F.S."/>
        </authorList>
    </citation>
    <scope>NUCLEOTIDE SEQUENCE [LARGE SCALE GENOMIC DNA]</scope>
    <source>
        <strain evidence="13 14">ATCC 58844</strain>
    </source>
</reference>
<evidence type="ECO:0000256" key="11">
    <source>
        <dbReference type="HAMAP-Rule" id="MF_03141"/>
    </source>
</evidence>
<evidence type="ECO:0000256" key="3">
    <source>
        <dbReference type="ARBA" id="ARBA00022574"/>
    </source>
</evidence>
<name>A0A120K0Q9_9SACH</name>
<dbReference type="GO" id="GO:0051012">
    <property type="term" value="P:microtubule sliding"/>
    <property type="evidence" value="ECO:0007669"/>
    <property type="project" value="UniProtKB-UniRule"/>
</dbReference>
<dbReference type="GO" id="GO:0000132">
    <property type="term" value="P:establishment of mitotic spindle orientation"/>
    <property type="evidence" value="ECO:0007669"/>
    <property type="project" value="UniProtKB-UniRule"/>
</dbReference>
<keyword evidence="7 11" id="KW-0498">Mitosis</keyword>
<dbReference type="HAMAP" id="MF_03141">
    <property type="entry name" value="lis1"/>
    <property type="match status" value="1"/>
</dbReference>
<comment type="similarity">
    <text evidence="11">Belongs to the WD repeat LIS1/nudF family.</text>
</comment>
<dbReference type="PROSITE" id="PS50082">
    <property type="entry name" value="WD_REPEATS_2"/>
    <property type="match status" value="2"/>
</dbReference>
<dbReference type="InterPro" id="IPR019775">
    <property type="entry name" value="WD40_repeat_CS"/>
</dbReference>
<evidence type="ECO:0000313" key="14">
    <source>
        <dbReference type="Proteomes" id="UP000243052"/>
    </source>
</evidence>
<dbReference type="AlphaFoldDB" id="A0A120K0Q9"/>
<keyword evidence="5 11" id="KW-0493">Microtubule</keyword>
<dbReference type="PANTHER" id="PTHR22847">
    <property type="entry name" value="WD40 REPEAT PROTEIN"/>
    <property type="match status" value="1"/>
</dbReference>
<accession>A0A120K0Q9</accession>
<dbReference type="Gene3D" id="2.130.10.10">
    <property type="entry name" value="YVTN repeat-like/Quinoprotein amine dehydrogenase"/>
    <property type="match status" value="1"/>
</dbReference>
<dbReference type="OrthoDB" id="10264588at2759"/>
<feature type="repeat" description="WD" evidence="12">
    <location>
        <begin position="213"/>
        <end position="256"/>
    </location>
</feature>
<dbReference type="SUPFAM" id="SSF50978">
    <property type="entry name" value="WD40 repeat-like"/>
    <property type="match status" value="1"/>
</dbReference>
<dbReference type="PROSITE" id="PS00678">
    <property type="entry name" value="WD_REPEATS_1"/>
    <property type="match status" value="1"/>
</dbReference>
<dbReference type="Gene3D" id="1.20.960.30">
    <property type="match status" value="1"/>
</dbReference>
<dbReference type="RefSeq" id="XP_017985583.1">
    <property type="nucleotide sequence ID" value="XM_018130321.1"/>
</dbReference>
<gene>
    <name evidence="11" type="primary">PAC1</name>
    <name evidence="11" type="synonym">LIS1</name>
    <name evidence="13" type="ORF">AW171_hschr295</name>
</gene>
<evidence type="ECO:0000256" key="8">
    <source>
        <dbReference type="ARBA" id="ARBA00023054"/>
    </source>
</evidence>
<dbReference type="EMBL" id="CP014242">
    <property type="protein sequence ID" value="AMD18587.1"/>
    <property type="molecule type" value="Genomic_DNA"/>
</dbReference>
<dbReference type="SUPFAM" id="SSF109925">
    <property type="entry name" value="Lissencephaly-1 protein (Lis-1, PAF-AH alpha) N-terminal domain"/>
    <property type="match status" value="1"/>
</dbReference>
<comment type="function">
    <text evidence="11">Positively regulates the activity of the minus-end directed microtubule motor protein dynein. Plays a central role in positioning the mitotic spindle at the bud neck during cell division. Targets cytoplasmic dynein to microtubule plus ends, thereby promoting dynein-mediated microtubule sliding along the bud cortex and consequently the movement of the mitotic spindle to the bud neck.</text>
</comment>
<keyword evidence="3 12" id="KW-0853">WD repeat</keyword>
<evidence type="ECO:0000256" key="5">
    <source>
        <dbReference type="ARBA" id="ARBA00022701"/>
    </source>
</evidence>
<evidence type="ECO:0000256" key="7">
    <source>
        <dbReference type="ARBA" id="ARBA00022776"/>
    </source>
</evidence>
<dbReference type="Pfam" id="PF00400">
    <property type="entry name" value="WD40"/>
    <property type="match status" value="3"/>
</dbReference>
<proteinExistence type="inferred from homology"/>
<protein>
    <recommendedName>
        <fullName evidence="11">Nuclear distribution protein PAC1</fullName>
    </recommendedName>
    <alternativeName>
        <fullName evidence="11">Lissencephaly-1 homolog</fullName>
        <shortName evidence="11">LIS-1</shortName>
    </alternativeName>
    <alternativeName>
        <fullName evidence="11">nudF homolog</fullName>
    </alternativeName>
</protein>
<evidence type="ECO:0000256" key="10">
    <source>
        <dbReference type="ARBA" id="ARBA00023306"/>
    </source>
</evidence>
<evidence type="ECO:0000256" key="6">
    <source>
        <dbReference type="ARBA" id="ARBA00022737"/>
    </source>
</evidence>
<dbReference type="InterPro" id="IPR036322">
    <property type="entry name" value="WD40_repeat_dom_sf"/>
</dbReference>
<comment type="subunit">
    <text evidence="11">Self-associates. Interacts with NDL1 and dynein.</text>
</comment>
<organism evidence="13 14">
    <name type="scientific">Eremothecium sinecaudum</name>
    <dbReference type="NCBI Taxonomy" id="45286"/>
    <lineage>
        <taxon>Eukaryota</taxon>
        <taxon>Fungi</taxon>
        <taxon>Dikarya</taxon>
        <taxon>Ascomycota</taxon>
        <taxon>Saccharomycotina</taxon>
        <taxon>Saccharomycetes</taxon>
        <taxon>Saccharomycetales</taxon>
        <taxon>Saccharomycetaceae</taxon>
        <taxon>Eremothecium</taxon>
    </lineage>
</organism>
<keyword evidence="6" id="KW-0677">Repeat</keyword>
<dbReference type="GO" id="GO:0005874">
    <property type="term" value="C:microtubule"/>
    <property type="evidence" value="ECO:0007669"/>
    <property type="project" value="UniProtKB-KW"/>
</dbReference>
<evidence type="ECO:0000256" key="9">
    <source>
        <dbReference type="ARBA" id="ARBA00023212"/>
    </source>
</evidence>
<dbReference type="GO" id="GO:0000922">
    <property type="term" value="C:spindle pole"/>
    <property type="evidence" value="ECO:0007669"/>
    <property type="project" value="UniProtKB-SubCell"/>
</dbReference>
<dbReference type="InterPro" id="IPR037190">
    <property type="entry name" value="LIS1_N"/>
</dbReference>
<dbReference type="GO" id="GO:0070840">
    <property type="term" value="F:dynein complex binding"/>
    <property type="evidence" value="ECO:0007669"/>
    <property type="project" value="UniProtKB-UniRule"/>
</dbReference>
<dbReference type="GO" id="GO:0051301">
    <property type="term" value="P:cell division"/>
    <property type="evidence" value="ECO:0007669"/>
    <property type="project" value="UniProtKB-KW"/>
</dbReference>
<evidence type="ECO:0000256" key="4">
    <source>
        <dbReference type="ARBA" id="ARBA00022618"/>
    </source>
</evidence>
<dbReference type="GO" id="GO:0005875">
    <property type="term" value="C:microtubule associated complex"/>
    <property type="evidence" value="ECO:0007669"/>
    <property type="project" value="UniProtKB-UniRule"/>
</dbReference>
<feature type="repeat" description="WD" evidence="12">
    <location>
        <begin position="380"/>
        <end position="419"/>
    </location>
</feature>
<dbReference type="PANTHER" id="PTHR22847:SF637">
    <property type="entry name" value="WD REPEAT DOMAIN 5B"/>
    <property type="match status" value="1"/>
</dbReference>
<evidence type="ECO:0000313" key="13">
    <source>
        <dbReference type="EMBL" id="AMD18587.1"/>
    </source>
</evidence>
<dbReference type="GO" id="GO:0005737">
    <property type="term" value="C:cytoplasm"/>
    <property type="evidence" value="ECO:0007669"/>
    <property type="project" value="UniProtKB-UniRule"/>
</dbReference>
<dbReference type="InterPro" id="IPR001680">
    <property type="entry name" value="WD40_rpt"/>
</dbReference>
<keyword evidence="4 11" id="KW-0132">Cell division</keyword>
<sequence length="461" mass="52442">MSSAGQQQILPLHQQLELNKTVYDYVQCCGADEALLLQLRKLWGLSKIDSDAKACGRDSKLLVKKWNSIIRLHRKIIDLEHKCKQLSEELELLPSELSKEAGGTSTGDQNVTWIPRTNATFQVDLGASVTDIKLHPSLPLMFLVTDQGKLVAYDLFSRTMPLHSTQAHMKGITSLSLVETVEGLLMLSTTSKDLQCKLWEFTEEDGFRSIRMLSSHEHIVSQSRFVRSGADLLLFTCSRDLTVKIWDTKTGWCIKSFQPHTEWVRTLDVCGEYVVTGSNDCSVRLSHWKSGNGLSMGIQHDFPVERVLILPMFEPTECDEHQLEYTKFDPDYSTLKFKYCISCSRDNLIILWKVPLPKIIPHRPPQPNPLQTNFEKIKIFKGHTSWVRDIKVRGNFLFSCSDDRSIRCWDLITGQCLKVWPEASRGFINCLSVDSDVSNDKLLRSLLLVGSIDGKCNVFMK</sequence>
<keyword evidence="8 11" id="KW-0175">Coiled coil</keyword>
<evidence type="ECO:0000256" key="2">
    <source>
        <dbReference type="ARBA" id="ARBA00022490"/>
    </source>
</evidence>
<dbReference type="SMART" id="SM00320">
    <property type="entry name" value="WD40"/>
    <property type="match status" value="6"/>
</dbReference>
<dbReference type="STRING" id="45286.A0A120K0Q9"/>
<keyword evidence="10 11" id="KW-0131">Cell cycle</keyword>
<dbReference type="Proteomes" id="UP000243052">
    <property type="component" value="Chromosome ii"/>
</dbReference>
<evidence type="ECO:0000256" key="12">
    <source>
        <dbReference type="PROSITE-ProRule" id="PRU00221"/>
    </source>
</evidence>
<dbReference type="InterPro" id="IPR017252">
    <property type="entry name" value="Dynein_regulator_LIS1"/>
</dbReference>
<keyword evidence="9 11" id="KW-0206">Cytoskeleton</keyword>
<comment type="subcellular location">
    <subcellularLocation>
        <location evidence="11">Cytoplasm</location>
        <location evidence="11">Cytoskeleton</location>
    </subcellularLocation>
    <subcellularLocation>
        <location evidence="11">Cytoplasm</location>
        <location evidence="11">Cytoskeleton</location>
        <location evidence="11">Spindle pole</location>
    </subcellularLocation>
    <text evidence="11">Localizes to the plus ends of microtubules and the mitotic spindle poles.</text>
</comment>
<dbReference type="GeneID" id="28722605"/>
<keyword evidence="2 11" id="KW-0963">Cytoplasm</keyword>
<dbReference type="InterPro" id="IPR015943">
    <property type="entry name" value="WD40/YVTN_repeat-like_dom_sf"/>
</dbReference>